<feature type="region of interest" description="Disordered" evidence="1">
    <location>
        <begin position="245"/>
        <end position="400"/>
    </location>
</feature>
<reference evidence="2" key="1">
    <citation type="submission" date="2022-03" db="EMBL/GenBank/DDBJ databases">
        <authorList>
            <person name="Santos J.D.N."/>
            <person name="Kallscheuer N."/>
            <person name="Jogler C."/>
            <person name="Lage O.M."/>
        </authorList>
    </citation>
    <scope>NUCLEOTIDE SEQUENCE</scope>
    <source>
        <strain evidence="2">M600PL45_2</strain>
    </source>
</reference>
<feature type="compositionally biased region" description="Pro residues" evidence="1">
    <location>
        <begin position="271"/>
        <end position="281"/>
    </location>
</feature>
<dbReference type="RefSeq" id="WP_241056982.1">
    <property type="nucleotide sequence ID" value="NZ_JAKWJU010000002.1"/>
</dbReference>
<keyword evidence="3" id="KW-1185">Reference proteome</keyword>
<sequence length="547" mass="55379">MGSGARHEHSAQNEQAGHGYGLLVAATPPGKHPAVAATDALPGLAATAPPVLLGTGTGSVVQLPDPADQNTVLSHLRTAAAHDGPLLVYVAGQLMLDSREQLPHLALTRSTPKSVRYTGLPWHWLAAELGRRPAGPTAVFADLVADEAMWRQRTQRPLGGPGLLLYGVLSAPPARRGTRAPEYSRALAGVLRASRVRPPLEELHQLALHSAGFGPGGYGAEERMLLGGAPAPSGGGAVPGNTAVSTAIGTAGNQTGPLGPMHAGTDMPGVPGMPPVPPPAYASPVPGTGFTARTDASPAPPSHAPGNADGGPAAAEARGTAGPGETGETASGEGVGFPEAPSAAPPANPAPQSPPPSPPAASATSAPDSPAAPAGSPPPYGPASTHGAEDAALPGDVPPHVHDAIYQAAGEGRHGEAATMAAQWETAALRAWGPHSRQAVHWVEVRADLAHRAGEPARACTLWLQAASVRLQSGQTPDEADVFGAVDRAHHCWHQVTDPAQAHPLGVRLAELRERAPGRRPGAVRDVQERLALLAPGEGRGECPPAG</sequence>
<proteinExistence type="predicted"/>
<name>A0ABS9SSE8_9ACTN</name>
<evidence type="ECO:0000256" key="1">
    <source>
        <dbReference type="SAM" id="MobiDB-lite"/>
    </source>
</evidence>
<reference evidence="2" key="2">
    <citation type="journal article" date="2023" name="Int. J. Syst. Evol. Microbiol.">
        <title>Streptomyces marispadix sp. nov., isolated from marine beach sediment of the Northern Coast of Portugal.</title>
        <authorList>
            <person name="dos Santos J.D.N."/>
            <person name="Vitorino I.R."/>
            <person name="Kallscheuer N."/>
            <person name="Srivastava A."/>
            <person name="Krautwurst S."/>
            <person name="Marz M."/>
            <person name="Jogler C."/>
            <person name="Lobo Da Cunha A."/>
            <person name="Catita J."/>
            <person name="Goncalves H."/>
            <person name="Gonzalez I."/>
            <person name="Reyes F."/>
            <person name="Lage O.M."/>
        </authorList>
    </citation>
    <scope>NUCLEOTIDE SEQUENCE</scope>
    <source>
        <strain evidence="2">M600PL45_2</strain>
    </source>
</reference>
<feature type="compositionally biased region" description="Low complexity" evidence="1">
    <location>
        <begin position="304"/>
        <end position="320"/>
    </location>
</feature>
<feature type="compositionally biased region" description="Low complexity" evidence="1">
    <location>
        <begin position="326"/>
        <end position="342"/>
    </location>
</feature>
<organism evidence="2 3">
    <name type="scientific">Streptomyces marispadix</name>
    <dbReference type="NCBI Taxonomy" id="2922868"/>
    <lineage>
        <taxon>Bacteria</taxon>
        <taxon>Bacillati</taxon>
        <taxon>Actinomycetota</taxon>
        <taxon>Actinomycetes</taxon>
        <taxon>Kitasatosporales</taxon>
        <taxon>Streptomycetaceae</taxon>
        <taxon>Streptomyces</taxon>
    </lineage>
</organism>
<feature type="compositionally biased region" description="Low complexity" evidence="1">
    <location>
        <begin position="360"/>
        <end position="374"/>
    </location>
</feature>
<feature type="compositionally biased region" description="Pro residues" evidence="1">
    <location>
        <begin position="343"/>
        <end position="359"/>
    </location>
</feature>
<dbReference type="Proteomes" id="UP001166784">
    <property type="component" value="Unassembled WGS sequence"/>
</dbReference>
<protein>
    <submittedName>
        <fullName evidence="2">Uncharacterized protein</fullName>
    </submittedName>
</protein>
<evidence type="ECO:0000313" key="3">
    <source>
        <dbReference type="Proteomes" id="UP001166784"/>
    </source>
</evidence>
<dbReference type="EMBL" id="JAKWJU010000002">
    <property type="protein sequence ID" value="MCH6158976.1"/>
    <property type="molecule type" value="Genomic_DNA"/>
</dbReference>
<gene>
    <name evidence="2" type="ORF">MMA15_00640</name>
</gene>
<accession>A0ABS9SSE8</accession>
<evidence type="ECO:0000313" key="2">
    <source>
        <dbReference type="EMBL" id="MCH6158976.1"/>
    </source>
</evidence>
<comment type="caution">
    <text evidence="2">The sequence shown here is derived from an EMBL/GenBank/DDBJ whole genome shotgun (WGS) entry which is preliminary data.</text>
</comment>
<feature type="compositionally biased region" description="Polar residues" evidence="1">
    <location>
        <begin position="245"/>
        <end position="256"/>
    </location>
</feature>